<sequence length="369" mass="38493">MSAGRPLRIGVLGCAGIARRRMIPAMAAARDVELVAVASRSAARAADTAARHGARPVTGYAALLRDPSVDAVYVPLPAALHAEWVAAALSAGKHVLAEKPLTCDPAQTRALLAGARRRGLVLRENVMFVHHGQHAVVRKLIADGEIGELRSLRAQFGVPALPADDIRHDPELGGGALADIGLYPVRAAVHLLGAGLAVSGAVLSRGAGHRVETAGAALLRRADGVTAQLAFGMDHGYRSCYEVWGSRGRVTVDRAFTPPADHRPALVVEGERGSRTFRLPAEDQVAAVLADFARAVRSGETTAADEAETLAQADLLHAIRATAEDGRERASGAGQAASGRAADGSHQRRLSRYQATVSASPAAKSVRGR</sequence>
<evidence type="ECO:0000256" key="1">
    <source>
        <dbReference type="ARBA" id="ARBA00010928"/>
    </source>
</evidence>
<dbReference type="SUPFAM" id="SSF55347">
    <property type="entry name" value="Glyceraldehyde-3-phosphate dehydrogenase-like, C-terminal domain"/>
    <property type="match status" value="1"/>
</dbReference>
<dbReference type="Gene3D" id="3.30.360.10">
    <property type="entry name" value="Dihydrodipicolinate Reductase, domain 2"/>
    <property type="match status" value="1"/>
</dbReference>
<gene>
    <name evidence="6" type="ORF">ROS62_29800</name>
</gene>
<dbReference type="Gene3D" id="3.40.50.720">
    <property type="entry name" value="NAD(P)-binding Rossmann-like Domain"/>
    <property type="match status" value="1"/>
</dbReference>
<evidence type="ECO:0000259" key="5">
    <source>
        <dbReference type="Pfam" id="PF22725"/>
    </source>
</evidence>
<accession>A0ABU3I789</accession>
<feature type="domain" description="GFO/IDH/MocA-like oxidoreductase" evidence="5">
    <location>
        <begin position="136"/>
        <end position="250"/>
    </location>
</feature>
<dbReference type="InterPro" id="IPR000683">
    <property type="entry name" value="Gfo/Idh/MocA-like_OxRdtase_N"/>
</dbReference>
<dbReference type="PANTHER" id="PTHR22604">
    <property type="entry name" value="OXIDOREDUCTASES"/>
    <property type="match status" value="1"/>
</dbReference>
<protein>
    <submittedName>
        <fullName evidence="6">Gfo/Idh/MocA family oxidoreductase</fullName>
    </submittedName>
</protein>
<dbReference type="Proteomes" id="UP001181313">
    <property type="component" value="Unassembled WGS sequence"/>
</dbReference>
<evidence type="ECO:0000259" key="4">
    <source>
        <dbReference type="Pfam" id="PF01408"/>
    </source>
</evidence>
<dbReference type="InterPro" id="IPR050984">
    <property type="entry name" value="Gfo/Idh/MocA_domain"/>
</dbReference>
<dbReference type="InterPro" id="IPR055170">
    <property type="entry name" value="GFO_IDH_MocA-like_dom"/>
</dbReference>
<evidence type="ECO:0000256" key="3">
    <source>
        <dbReference type="SAM" id="MobiDB-lite"/>
    </source>
</evidence>
<name>A0ABU3I789_9ACTN</name>
<keyword evidence="7" id="KW-1185">Reference proteome</keyword>
<dbReference type="PANTHER" id="PTHR22604:SF105">
    <property type="entry name" value="TRANS-1,2-DIHYDROBENZENE-1,2-DIOL DEHYDROGENASE"/>
    <property type="match status" value="1"/>
</dbReference>
<evidence type="ECO:0000313" key="6">
    <source>
        <dbReference type="EMBL" id="MDT3728839.1"/>
    </source>
</evidence>
<feature type="compositionally biased region" description="Low complexity" evidence="3">
    <location>
        <begin position="331"/>
        <end position="344"/>
    </location>
</feature>
<dbReference type="Pfam" id="PF22725">
    <property type="entry name" value="GFO_IDH_MocA_C3"/>
    <property type="match status" value="1"/>
</dbReference>
<dbReference type="Pfam" id="PF01408">
    <property type="entry name" value="GFO_IDH_MocA"/>
    <property type="match status" value="1"/>
</dbReference>
<comment type="caution">
    <text evidence="6">The sequence shown here is derived from an EMBL/GenBank/DDBJ whole genome shotgun (WGS) entry which is preliminary data.</text>
</comment>
<feature type="region of interest" description="Disordered" evidence="3">
    <location>
        <begin position="324"/>
        <end position="369"/>
    </location>
</feature>
<organism evidence="6 7">
    <name type="scientific">Streptomyces althioticus subsp. attaecolombicae</name>
    <dbReference type="NCBI Taxonomy" id="3075534"/>
    <lineage>
        <taxon>Bacteria</taxon>
        <taxon>Bacillati</taxon>
        <taxon>Actinomycetota</taxon>
        <taxon>Actinomycetes</taxon>
        <taxon>Kitasatosporales</taxon>
        <taxon>Streptomycetaceae</taxon>
        <taxon>Streptomyces</taxon>
        <taxon>Streptomyces althioticus group</taxon>
    </lineage>
</organism>
<dbReference type="SUPFAM" id="SSF51735">
    <property type="entry name" value="NAD(P)-binding Rossmann-fold domains"/>
    <property type="match status" value="1"/>
</dbReference>
<proteinExistence type="inferred from homology"/>
<dbReference type="InterPro" id="IPR036291">
    <property type="entry name" value="NAD(P)-bd_dom_sf"/>
</dbReference>
<reference evidence="6" key="1">
    <citation type="submission" date="2024-05" db="EMBL/GenBank/DDBJ databases">
        <title>30 novel species of actinomycetes from the DSMZ collection.</title>
        <authorList>
            <person name="Nouioui I."/>
        </authorList>
    </citation>
    <scope>NUCLEOTIDE SEQUENCE</scope>
    <source>
        <strain evidence="6">DSM 41972</strain>
    </source>
</reference>
<dbReference type="EMBL" id="JAVSGH010000073">
    <property type="protein sequence ID" value="MDT3728839.1"/>
    <property type="molecule type" value="Genomic_DNA"/>
</dbReference>
<evidence type="ECO:0000256" key="2">
    <source>
        <dbReference type="ARBA" id="ARBA00023002"/>
    </source>
</evidence>
<feature type="domain" description="Gfo/Idh/MocA-like oxidoreductase N-terminal" evidence="4">
    <location>
        <begin position="7"/>
        <end position="123"/>
    </location>
</feature>
<comment type="similarity">
    <text evidence="1">Belongs to the Gfo/Idh/MocA family.</text>
</comment>
<keyword evidence="2" id="KW-0560">Oxidoreductase</keyword>
<evidence type="ECO:0000313" key="7">
    <source>
        <dbReference type="Proteomes" id="UP001181313"/>
    </source>
</evidence>